<feature type="chain" id="PRO_5025633286" evidence="3">
    <location>
        <begin position="18"/>
        <end position="632"/>
    </location>
</feature>
<dbReference type="RefSeq" id="XP_033587053.1">
    <property type="nucleotide sequence ID" value="XM_033737506.1"/>
</dbReference>
<evidence type="ECO:0000256" key="2">
    <source>
        <dbReference type="SAM" id="Phobius"/>
    </source>
</evidence>
<dbReference type="Pfam" id="PF14269">
    <property type="entry name" value="Arylsulfotran_2"/>
    <property type="match status" value="1"/>
</dbReference>
<dbReference type="GeneID" id="54478508"/>
<evidence type="ECO:0000256" key="1">
    <source>
        <dbReference type="SAM" id="MobiDB-lite"/>
    </source>
</evidence>
<dbReference type="InterPro" id="IPR039535">
    <property type="entry name" value="ASST-like"/>
</dbReference>
<protein>
    <submittedName>
        <fullName evidence="4">ASST-domain-containing protein</fullName>
    </submittedName>
</protein>
<keyword evidence="2" id="KW-0472">Membrane</keyword>
<organism evidence="4 5">
    <name type="scientific">Neohortaea acidophila</name>
    <dbReference type="NCBI Taxonomy" id="245834"/>
    <lineage>
        <taxon>Eukaryota</taxon>
        <taxon>Fungi</taxon>
        <taxon>Dikarya</taxon>
        <taxon>Ascomycota</taxon>
        <taxon>Pezizomycotina</taxon>
        <taxon>Dothideomycetes</taxon>
        <taxon>Dothideomycetidae</taxon>
        <taxon>Mycosphaerellales</taxon>
        <taxon>Teratosphaeriaceae</taxon>
        <taxon>Neohortaea</taxon>
    </lineage>
</organism>
<dbReference type="PANTHER" id="PTHR35340:SF8">
    <property type="entry name" value="ASST-DOMAIN-CONTAINING PROTEIN"/>
    <property type="match status" value="1"/>
</dbReference>
<dbReference type="PANTHER" id="PTHR35340">
    <property type="entry name" value="PQQ ENZYME REPEAT PROTEIN-RELATED"/>
    <property type="match status" value="1"/>
</dbReference>
<dbReference type="Proteomes" id="UP000799767">
    <property type="component" value="Unassembled WGS sequence"/>
</dbReference>
<dbReference type="EMBL" id="MU001639">
    <property type="protein sequence ID" value="KAF2480483.1"/>
    <property type="molecule type" value="Genomic_DNA"/>
</dbReference>
<feature type="transmembrane region" description="Helical" evidence="2">
    <location>
        <begin position="580"/>
        <end position="601"/>
    </location>
</feature>
<evidence type="ECO:0000313" key="5">
    <source>
        <dbReference type="Proteomes" id="UP000799767"/>
    </source>
</evidence>
<dbReference type="OrthoDB" id="5427350at2759"/>
<keyword evidence="3" id="KW-0732">Signal</keyword>
<evidence type="ECO:0000313" key="4">
    <source>
        <dbReference type="EMBL" id="KAF2480483.1"/>
    </source>
</evidence>
<feature type="region of interest" description="Disordered" evidence="1">
    <location>
        <begin position="538"/>
        <end position="557"/>
    </location>
</feature>
<name>A0A6A6PLY8_9PEZI</name>
<dbReference type="InterPro" id="IPR053143">
    <property type="entry name" value="Arylsulfate_ST"/>
</dbReference>
<proteinExistence type="predicted"/>
<sequence>MAFRLVRLGLLAIGAYALFDDPESWRQYVDGSDLHQFVTRPDIAAPRYSVIKHRPDAISPGYYFVTPHGALSKAAPYAGEPHFVPCTNGPHIYDGDGELVWSGGPTYKNRNAYNFRPLRVNDSDVLTFYVPALHAPSGPGNVIERTGFVLNNRYEELSLTTVDPKYILDAHEFYLQPDGKSTLLTTRKIANAEGSGINQTLRQVLYAGFQEIDTASNKVLFEWNPNPSTGIRVNESCDVTNKFSTEEKLWDFFHINSVDKFANGDYLISSRHMSAVYRISGRDGKVVWTLGGCFNQSDFRMADDVPFFWQHDARILVEDGDQIILSVFDNASDINDLGEPTGHNPPIGKILALDMASHPMSAKLIRRFDRPDKGQTPAEGGMRLLGPITSVEDVMSAHVLVNWAFEGYMSEYDANDNLLLEARFLSDRKRTYRAYKAPFKAYPTEPPILKVLPIPSASSPSQLASAFYVSWNGATEVTHWRFHGSANNVPTSFTPLANTSRRGFETSLLIPQSIPFAYAEALDVHGQVIGTSDVVSIASTPGGGEHPSSSAAATAGEEEFHSAPAGGILRLGRPEGPLQGVALLIVLAFAVYGFGVAGLRVRSAVRSARRSKGGRAAQEYMDVPLEDVSERM</sequence>
<dbReference type="AlphaFoldDB" id="A0A6A6PLY8"/>
<keyword evidence="5" id="KW-1185">Reference proteome</keyword>
<accession>A0A6A6PLY8</accession>
<gene>
    <name evidence="4" type="ORF">BDY17DRAFT_326384</name>
</gene>
<keyword evidence="2" id="KW-1133">Transmembrane helix</keyword>
<keyword evidence="2" id="KW-0812">Transmembrane</keyword>
<evidence type="ECO:0000256" key="3">
    <source>
        <dbReference type="SAM" id="SignalP"/>
    </source>
</evidence>
<reference evidence="4" key="1">
    <citation type="journal article" date="2020" name="Stud. Mycol.">
        <title>101 Dothideomycetes genomes: a test case for predicting lifestyles and emergence of pathogens.</title>
        <authorList>
            <person name="Haridas S."/>
            <person name="Albert R."/>
            <person name="Binder M."/>
            <person name="Bloem J."/>
            <person name="Labutti K."/>
            <person name="Salamov A."/>
            <person name="Andreopoulos B."/>
            <person name="Baker S."/>
            <person name="Barry K."/>
            <person name="Bills G."/>
            <person name="Bluhm B."/>
            <person name="Cannon C."/>
            <person name="Castanera R."/>
            <person name="Culley D."/>
            <person name="Daum C."/>
            <person name="Ezra D."/>
            <person name="Gonzalez J."/>
            <person name="Henrissat B."/>
            <person name="Kuo A."/>
            <person name="Liang C."/>
            <person name="Lipzen A."/>
            <person name="Lutzoni F."/>
            <person name="Magnuson J."/>
            <person name="Mondo S."/>
            <person name="Nolan M."/>
            <person name="Ohm R."/>
            <person name="Pangilinan J."/>
            <person name="Park H.-J."/>
            <person name="Ramirez L."/>
            <person name="Alfaro M."/>
            <person name="Sun H."/>
            <person name="Tritt A."/>
            <person name="Yoshinaga Y."/>
            <person name="Zwiers L.-H."/>
            <person name="Turgeon B."/>
            <person name="Goodwin S."/>
            <person name="Spatafora J."/>
            <person name="Crous P."/>
            <person name="Grigoriev I."/>
        </authorList>
    </citation>
    <scope>NUCLEOTIDE SEQUENCE</scope>
    <source>
        <strain evidence="4">CBS 113389</strain>
    </source>
</reference>
<feature type="signal peptide" evidence="3">
    <location>
        <begin position="1"/>
        <end position="17"/>
    </location>
</feature>